<evidence type="ECO:0000256" key="1">
    <source>
        <dbReference type="SAM" id="Phobius"/>
    </source>
</evidence>
<gene>
    <name evidence="2" type="ORF">SAMN05421734_105138</name>
</gene>
<feature type="transmembrane region" description="Helical" evidence="1">
    <location>
        <begin position="27"/>
        <end position="50"/>
    </location>
</feature>
<feature type="transmembrane region" description="Helical" evidence="1">
    <location>
        <begin position="149"/>
        <end position="174"/>
    </location>
</feature>
<evidence type="ECO:0000313" key="3">
    <source>
        <dbReference type="Proteomes" id="UP000242949"/>
    </source>
</evidence>
<dbReference type="Proteomes" id="UP000242949">
    <property type="component" value="Unassembled WGS sequence"/>
</dbReference>
<keyword evidence="1" id="KW-0812">Transmembrane</keyword>
<proteinExistence type="predicted"/>
<reference evidence="3" key="1">
    <citation type="submission" date="2016-09" db="EMBL/GenBank/DDBJ databases">
        <authorList>
            <person name="Varghese N."/>
            <person name="Submissions S."/>
        </authorList>
    </citation>
    <scope>NUCLEOTIDE SEQUENCE [LARGE SCALE GENOMIC DNA]</scope>
    <source>
        <strain evidence="3">S5</strain>
    </source>
</reference>
<protein>
    <submittedName>
        <fullName evidence="2">Uncharacterized membrane protein YesL</fullName>
    </submittedName>
</protein>
<evidence type="ECO:0000313" key="2">
    <source>
        <dbReference type="EMBL" id="SDC21987.1"/>
    </source>
</evidence>
<dbReference type="RefSeq" id="WP_090795568.1">
    <property type="nucleotide sequence ID" value="NZ_FMYI01000005.1"/>
</dbReference>
<organism evidence="2 3">
    <name type="scientific">Pelagirhabdus alkalitolerans</name>
    <dbReference type="NCBI Taxonomy" id="1612202"/>
    <lineage>
        <taxon>Bacteria</taxon>
        <taxon>Bacillati</taxon>
        <taxon>Bacillota</taxon>
        <taxon>Bacilli</taxon>
        <taxon>Bacillales</taxon>
        <taxon>Bacillaceae</taxon>
        <taxon>Pelagirhabdus</taxon>
    </lineage>
</organism>
<dbReference type="STRING" id="1612202.SAMN05421734_105138"/>
<accession>A0A1G6JTH5</accession>
<dbReference type="InterPro" id="IPR006938">
    <property type="entry name" value="DUF624"/>
</dbReference>
<keyword evidence="3" id="KW-1185">Reference proteome</keyword>
<dbReference type="Pfam" id="PF04854">
    <property type="entry name" value="DUF624"/>
    <property type="match status" value="1"/>
</dbReference>
<sequence>MDNNYGFVSTRFYRTLEWIWRLAYVNILWLVFSVLGLIVFGVFPATVSLYTVMRKWLMNEPDHPIIQTFFETYKKEFLRANLLGYPLVVMGYIIFFNYQYLGQVSGVEHTIISVFWYITVIIFALLVLFLFPLYVHYKGPLMGYYKSTILFALANPLALLSSAIALGIGAYIMLLIQGLIPFYSVSIIAWLIMWNATHAFKRLERKKKRIENNQDSPILRGKEIKDKIFSAMQQQ</sequence>
<keyword evidence="1" id="KW-0472">Membrane</keyword>
<feature type="transmembrane region" description="Helical" evidence="1">
    <location>
        <begin position="82"/>
        <end position="102"/>
    </location>
</feature>
<dbReference type="EMBL" id="FMYI01000005">
    <property type="protein sequence ID" value="SDC21987.1"/>
    <property type="molecule type" value="Genomic_DNA"/>
</dbReference>
<feature type="transmembrane region" description="Helical" evidence="1">
    <location>
        <begin position="180"/>
        <end position="200"/>
    </location>
</feature>
<dbReference type="AlphaFoldDB" id="A0A1G6JTH5"/>
<dbReference type="OrthoDB" id="2182676at2"/>
<name>A0A1G6JTH5_9BACI</name>
<keyword evidence="1" id="KW-1133">Transmembrane helix</keyword>
<feature type="transmembrane region" description="Helical" evidence="1">
    <location>
        <begin position="114"/>
        <end position="137"/>
    </location>
</feature>